<keyword evidence="5 7" id="KW-0687">Ribonucleoprotein</keyword>
<evidence type="ECO:0000256" key="7">
    <source>
        <dbReference type="PIRNR" id="PIRNR017300"/>
    </source>
</evidence>
<keyword evidence="3 7" id="KW-0698">rRNA processing</keyword>
<evidence type="ECO:0000256" key="2">
    <source>
        <dbReference type="ARBA" id="ARBA00022517"/>
    </source>
</evidence>
<proteinExistence type="inferred from homology"/>
<organism evidence="9 10">
    <name type="scientific">Powellomyces hirtus</name>
    <dbReference type="NCBI Taxonomy" id="109895"/>
    <lineage>
        <taxon>Eukaryota</taxon>
        <taxon>Fungi</taxon>
        <taxon>Fungi incertae sedis</taxon>
        <taxon>Chytridiomycota</taxon>
        <taxon>Chytridiomycota incertae sedis</taxon>
        <taxon>Chytridiomycetes</taxon>
        <taxon>Spizellomycetales</taxon>
        <taxon>Powellomycetaceae</taxon>
        <taxon>Powellomyces</taxon>
    </lineage>
</organism>
<keyword evidence="2 7" id="KW-0690">Ribosome biogenesis</keyword>
<comment type="function">
    <text evidence="7">Involved in nucleolar processing of pre-18S ribosomal RNA.</text>
</comment>
<feature type="compositionally biased region" description="Acidic residues" evidence="8">
    <location>
        <begin position="122"/>
        <end position="178"/>
    </location>
</feature>
<comment type="similarity">
    <text evidence="6 7">Belongs to the MPP10 family.</text>
</comment>
<feature type="compositionally biased region" description="Basic and acidic residues" evidence="8">
    <location>
        <begin position="282"/>
        <end position="301"/>
    </location>
</feature>
<dbReference type="STRING" id="109895.A0A507E8T4"/>
<feature type="compositionally biased region" description="Acidic residues" evidence="8">
    <location>
        <begin position="344"/>
        <end position="353"/>
    </location>
</feature>
<feature type="compositionally biased region" description="Acidic residues" evidence="8">
    <location>
        <begin position="242"/>
        <end position="252"/>
    </location>
</feature>
<evidence type="ECO:0000256" key="5">
    <source>
        <dbReference type="ARBA" id="ARBA00023274"/>
    </source>
</evidence>
<feature type="region of interest" description="Disordered" evidence="8">
    <location>
        <begin position="599"/>
        <end position="658"/>
    </location>
</feature>
<accession>A0A507E8T4</accession>
<comment type="caution">
    <text evidence="9">The sequence shown here is derived from an EMBL/GenBank/DDBJ whole genome shotgun (WGS) entry which is preliminary data.</text>
</comment>
<dbReference type="InterPro" id="IPR012173">
    <property type="entry name" value="Mpp10"/>
</dbReference>
<dbReference type="GO" id="GO:0005732">
    <property type="term" value="C:sno(s)RNA-containing ribonucleoprotein complex"/>
    <property type="evidence" value="ECO:0007669"/>
    <property type="project" value="UniProtKB-UniRule"/>
</dbReference>
<evidence type="ECO:0000256" key="4">
    <source>
        <dbReference type="ARBA" id="ARBA00023242"/>
    </source>
</evidence>
<feature type="compositionally biased region" description="Basic and acidic residues" evidence="8">
    <location>
        <begin position="683"/>
        <end position="692"/>
    </location>
</feature>
<dbReference type="PANTHER" id="PTHR17039">
    <property type="entry name" value="U3 SMALL NUCLEOLAR RIBONUCLEOPROTEIN PROTEIN MPP10"/>
    <property type="match status" value="1"/>
</dbReference>
<feature type="compositionally biased region" description="Basic and acidic residues" evidence="8">
    <location>
        <begin position="600"/>
        <end position="619"/>
    </location>
</feature>
<evidence type="ECO:0000256" key="3">
    <source>
        <dbReference type="ARBA" id="ARBA00022552"/>
    </source>
</evidence>
<evidence type="ECO:0000313" key="9">
    <source>
        <dbReference type="EMBL" id="TPX60214.1"/>
    </source>
</evidence>
<evidence type="ECO:0000256" key="1">
    <source>
        <dbReference type="ARBA" id="ARBA00004604"/>
    </source>
</evidence>
<sequence length="727" mass="80440">MTVSGTATAPSPFHQQLEEVLSGASLDSLLSRPDAFLRPNAALSDSFLKITQSLYEVAKHSEPFPKEFSPLEALLVDGFDAEQVWEQLQLQNQPMVGYLAEKVDHVLDDDEEKEEMRAGSDDAMDMDGEDGMELDEISDDEGSDEEDEVMDVDQEDEESEAESVADGADEEDEWDEGLGEASGNAASDAEEDAETGILGSTDAPTHRSEVDDDFFSLEEMERFADFGESRDLKKAERPIDAGSDDEEEDEYTFGDAIMNGEGLDMDDDIDDDNANEIRYEDFFGPREHHPERHEGFSERPRNVRSFGKKQNREFDRGHNDGDDPIDAPLWGQKKTEDKEGDLPSADEEEEMDLDGGINPDRVANLLDDDDNNEMDQGGEQLSRFEKQQQRLASQISQLENEALGEKSWTLKGEAGTKARPMNSLLEEDLDYEHAAKPVPVITEEITATLEDLIKQRIKDGLFDDVVRKAPPRDRKYDPNRKAEINDTKSTKGLAEVLEDDYLRRTTPGGKATTEKDEAVAKQHAEIDSLYDTLCRDLDALSNWHFTPAGVSSADLEIVALPNIPALEMEEVTPSHVAQSTLAAPSDIYTAAGNGSTRAALKSESELTANDKKRLRDASRKSAGRVKKSKQDLREAVAAARPRTAADGQTDETGKPRVSKESALKQLMGQKNVTIVADARMKKGMSDVRENNKKSSIAGKNNMRATLVEKGGKIGDSKKVEKSQNLRL</sequence>
<gene>
    <name evidence="9" type="ORF">PhCBS80983_g01899</name>
</gene>
<keyword evidence="10" id="KW-1185">Reference proteome</keyword>
<dbReference type="EMBL" id="QEAQ01000017">
    <property type="protein sequence ID" value="TPX60214.1"/>
    <property type="molecule type" value="Genomic_DNA"/>
</dbReference>
<name>A0A507E8T4_9FUNG</name>
<evidence type="ECO:0000256" key="6">
    <source>
        <dbReference type="ARBA" id="ARBA00029455"/>
    </source>
</evidence>
<dbReference type="Proteomes" id="UP000318582">
    <property type="component" value="Unassembled WGS sequence"/>
</dbReference>
<protein>
    <recommendedName>
        <fullName evidence="7">U3 small nucleolar ribonucleoprotein protein MPP10</fullName>
    </recommendedName>
</protein>
<dbReference type="PIRSF" id="PIRSF017300">
    <property type="entry name" value="snoRNP_Mpp10"/>
    <property type="match status" value="1"/>
</dbReference>
<feature type="region of interest" description="Disordered" evidence="8">
    <location>
        <begin position="107"/>
        <end position="252"/>
    </location>
</feature>
<dbReference type="PANTHER" id="PTHR17039:SF0">
    <property type="entry name" value="U3 SMALL NUCLEOLAR RIBONUCLEOPROTEIN PROTEIN MPP10"/>
    <property type="match status" value="1"/>
</dbReference>
<feature type="region of interest" description="Disordered" evidence="8">
    <location>
        <begin position="282"/>
        <end position="393"/>
    </location>
</feature>
<dbReference type="GO" id="GO:0006364">
    <property type="term" value="P:rRNA processing"/>
    <property type="evidence" value="ECO:0007669"/>
    <property type="project" value="UniProtKB-KW"/>
</dbReference>
<dbReference type="Pfam" id="PF04006">
    <property type="entry name" value="Mpp10"/>
    <property type="match status" value="1"/>
</dbReference>
<dbReference type="GO" id="GO:0032040">
    <property type="term" value="C:small-subunit processome"/>
    <property type="evidence" value="ECO:0007669"/>
    <property type="project" value="TreeGrafter"/>
</dbReference>
<feature type="compositionally biased region" description="Low complexity" evidence="8">
    <location>
        <begin position="635"/>
        <end position="645"/>
    </location>
</feature>
<feature type="compositionally biased region" description="Basic and acidic residues" evidence="8">
    <location>
        <begin position="310"/>
        <end position="321"/>
    </location>
</feature>
<reference evidence="9 10" key="1">
    <citation type="journal article" date="2019" name="Sci. Rep.">
        <title>Comparative genomics of chytrid fungi reveal insights into the obligate biotrophic and pathogenic lifestyle of Synchytrium endobioticum.</title>
        <authorList>
            <person name="van de Vossenberg B.T.L.H."/>
            <person name="Warris S."/>
            <person name="Nguyen H.D.T."/>
            <person name="van Gent-Pelzer M.P.E."/>
            <person name="Joly D.L."/>
            <person name="van de Geest H.C."/>
            <person name="Bonants P.J.M."/>
            <person name="Smith D.S."/>
            <person name="Levesque C.A."/>
            <person name="van der Lee T.A.J."/>
        </authorList>
    </citation>
    <scope>NUCLEOTIDE SEQUENCE [LARGE SCALE GENOMIC DNA]</scope>
    <source>
        <strain evidence="9 10">CBS 809.83</strain>
    </source>
</reference>
<dbReference type="AlphaFoldDB" id="A0A507E8T4"/>
<feature type="compositionally biased region" description="Basic and acidic residues" evidence="8">
    <location>
        <begin position="709"/>
        <end position="727"/>
    </location>
</feature>
<feature type="region of interest" description="Disordered" evidence="8">
    <location>
        <begin position="683"/>
        <end position="727"/>
    </location>
</feature>
<keyword evidence="4 7" id="KW-0539">Nucleus</keyword>
<dbReference type="GO" id="GO:0034457">
    <property type="term" value="C:Mpp10 complex"/>
    <property type="evidence" value="ECO:0007669"/>
    <property type="project" value="UniProtKB-UniRule"/>
</dbReference>
<evidence type="ECO:0000313" key="10">
    <source>
        <dbReference type="Proteomes" id="UP000318582"/>
    </source>
</evidence>
<evidence type="ECO:0000256" key="8">
    <source>
        <dbReference type="SAM" id="MobiDB-lite"/>
    </source>
</evidence>
<feature type="compositionally biased region" description="Basic and acidic residues" evidence="8">
    <location>
        <begin position="219"/>
        <end position="239"/>
    </location>
</feature>
<comment type="subcellular location">
    <subcellularLocation>
        <location evidence="1 7">Nucleus</location>
        <location evidence="1 7">Nucleolus</location>
    </subcellularLocation>
</comment>